<evidence type="ECO:0000313" key="7">
    <source>
        <dbReference type="Proteomes" id="UP001597371"/>
    </source>
</evidence>
<dbReference type="PANTHER" id="PTHR30537">
    <property type="entry name" value="HTH-TYPE TRANSCRIPTIONAL REGULATOR"/>
    <property type="match status" value="1"/>
</dbReference>
<evidence type="ECO:0000256" key="4">
    <source>
        <dbReference type="ARBA" id="ARBA00023163"/>
    </source>
</evidence>
<dbReference type="Pfam" id="PF03466">
    <property type="entry name" value="LysR_substrate"/>
    <property type="match status" value="1"/>
</dbReference>
<dbReference type="SUPFAM" id="SSF46785">
    <property type="entry name" value="Winged helix' DNA-binding domain"/>
    <property type="match status" value="1"/>
</dbReference>
<evidence type="ECO:0000313" key="6">
    <source>
        <dbReference type="EMBL" id="MFD2237184.1"/>
    </source>
</evidence>
<reference evidence="7" key="1">
    <citation type="journal article" date="2019" name="Int. J. Syst. Evol. Microbiol.">
        <title>The Global Catalogue of Microorganisms (GCM) 10K type strain sequencing project: providing services to taxonomists for standard genome sequencing and annotation.</title>
        <authorList>
            <consortium name="The Broad Institute Genomics Platform"/>
            <consortium name="The Broad Institute Genome Sequencing Center for Infectious Disease"/>
            <person name="Wu L."/>
            <person name="Ma J."/>
        </authorList>
    </citation>
    <scope>NUCLEOTIDE SEQUENCE [LARGE SCALE GENOMIC DNA]</scope>
    <source>
        <strain evidence="7">ZS-35-S2</strain>
    </source>
</reference>
<name>A0ABW5CIR2_9HYPH</name>
<dbReference type="EMBL" id="JBHUIJ010000006">
    <property type="protein sequence ID" value="MFD2237184.1"/>
    <property type="molecule type" value="Genomic_DNA"/>
</dbReference>
<keyword evidence="7" id="KW-1185">Reference proteome</keyword>
<dbReference type="Gene3D" id="3.40.190.290">
    <property type="match status" value="1"/>
</dbReference>
<dbReference type="SUPFAM" id="SSF53850">
    <property type="entry name" value="Periplasmic binding protein-like II"/>
    <property type="match status" value="1"/>
</dbReference>
<keyword evidence="4" id="KW-0804">Transcription</keyword>
<feature type="domain" description="HTH lysR-type" evidence="5">
    <location>
        <begin position="4"/>
        <end position="61"/>
    </location>
</feature>
<evidence type="ECO:0000256" key="1">
    <source>
        <dbReference type="ARBA" id="ARBA00009437"/>
    </source>
</evidence>
<dbReference type="InterPro" id="IPR005119">
    <property type="entry name" value="LysR_subst-bd"/>
</dbReference>
<dbReference type="PROSITE" id="PS50931">
    <property type="entry name" value="HTH_LYSR"/>
    <property type="match status" value="1"/>
</dbReference>
<comment type="caution">
    <text evidence="6">The sequence shown here is derived from an EMBL/GenBank/DDBJ whole genome shotgun (WGS) entry which is preliminary data.</text>
</comment>
<dbReference type="InterPro" id="IPR036388">
    <property type="entry name" value="WH-like_DNA-bd_sf"/>
</dbReference>
<gene>
    <name evidence="6" type="ORF">ACFSKQ_06850</name>
</gene>
<dbReference type="Pfam" id="PF00126">
    <property type="entry name" value="HTH_1"/>
    <property type="match status" value="1"/>
</dbReference>
<dbReference type="PANTHER" id="PTHR30537:SF1">
    <property type="entry name" value="HTH-TYPE TRANSCRIPTIONAL REGULATOR PGRR"/>
    <property type="match status" value="1"/>
</dbReference>
<comment type="similarity">
    <text evidence="1">Belongs to the LysR transcriptional regulatory family.</text>
</comment>
<dbReference type="Gene3D" id="1.10.10.10">
    <property type="entry name" value="Winged helix-like DNA-binding domain superfamily/Winged helix DNA-binding domain"/>
    <property type="match status" value="1"/>
</dbReference>
<protein>
    <submittedName>
        <fullName evidence="6">LysR family transcriptional regulator</fullName>
    </submittedName>
</protein>
<dbReference type="RefSeq" id="WP_209736681.1">
    <property type="nucleotide sequence ID" value="NZ_CP072611.1"/>
</dbReference>
<dbReference type="CDD" id="cd08474">
    <property type="entry name" value="PBP2_CrgA_like_5"/>
    <property type="match status" value="1"/>
</dbReference>
<proteinExistence type="inferred from homology"/>
<evidence type="ECO:0000256" key="2">
    <source>
        <dbReference type="ARBA" id="ARBA00023015"/>
    </source>
</evidence>
<keyword evidence="3" id="KW-0238">DNA-binding</keyword>
<evidence type="ECO:0000256" key="3">
    <source>
        <dbReference type="ARBA" id="ARBA00023125"/>
    </source>
</evidence>
<dbReference type="InterPro" id="IPR058163">
    <property type="entry name" value="LysR-type_TF_proteobact-type"/>
</dbReference>
<evidence type="ECO:0000259" key="5">
    <source>
        <dbReference type="PROSITE" id="PS50931"/>
    </source>
</evidence>
<organism evidence="6 7">
    <name type="scientific">Aureimonas populi</name>
    <dbReference type="NCBI Taxonomy" id="1701758"/>
    <lineage>
        <taxon>Bacteria</taxon>
        <taxon>Pseudomonadati</taxon>
        <taxon>Pseudomonadota</taxon>
        <taxon>Alphaproteobacteria</taxon>
        <taxon>Hyphomicrobiales</taxon>
        <taxon>Aurantimonadaceae</taxon>
        <taxon>Aureimonas</taxon>
    </lineage>
</organism>
<keyword evidence="2" id="KW-0805">Transcription regulation</keyword>
<accession>A0ABW5CIR2</accession>
<dbReference type="InterPro" id="IPR036390">
    <property type="entry name" value="WH_DNA-bd_sf"/>
</dbReference>
<sequence>MNRPTFSDLTALLAVASHRSFRQAADELGVAASTLSHAVRGLEEELGVRLLHRTTRSVSPTEAGAELVSRLGPALEGVDAALQAVAAFRGSVAGTVRINAHRSAARLLVAEVVPQVIARHPQIVVDIVTEGRLVDIVEGGFDAGVRLAEAVPRDMIAVPLGGSRRFVCVAAPAYLDSAGAPRVPEDLKDHRCIRHRMPGGKIYRWEFERHGSEAAVDVNGSIVLDDHDLMLEAALAGLGIAYVVDLVAEPHIAAGRLRTVLDEWCVPIDGLKLYYPGHRRVPPALRAFLDVVREMPRVDR</sequence>
<dbReference type="InterPro" id="IPR000847">
    <property type="entry name" value="LysR_HTH_N"/>
</dbReference>
<dbReference type="Proteomes" id="UP001597371">
    <property type="component" value="Unassembled WGS sequence"/>
</dbReference>